<evidence type="ECO:0000313" key="9">
    <source>
        <dbReference type="EMBL" id="KAF3421386.1"/>
    </source>
</evidence>
<dbReference type="GO" id="GO:0043025">
    <property type="term" value="C:neuronal cell body"/>
    <property type="evidence" value="ECO:0007669"/>
    <property type="project" value="TreeGrafter"/>
</dbReference>
<accession>A0A833RRX9</accession>
<dbReference type="GO" id="GO:0030424">
    <property type="term" value="C:axon"/>
    <property type="evidence" value="ECO:0007669"/>
    <property type="project" value="TreeGrafter"/>
</dbReference>
<sequence length="428" mass="49535">MLKHGTKYLKFIFFERRRMSSKLHWSRGRSRVILLFLLFFKFIGLATFSLKTPTVPKKKCSGNVLVFFTGSKLGVFYNLIWSFLIIASNFITIPILNDIDYAFKTIITQIFEISQVLMGSFVISWILVFYCINEAAFVKVGNYIICLEGALCRLQKPLNWKHIFYVLFFIYLLLLGLFVALLITEIICFSNFISIIADILPITFMGFFFIQYFSLVTLTNAISVNVNCAIQDLGRAKFNNTAFDQARHMFISSSKIHLVVQIRDIHDQLYDISNEISRIYSLPTLVALPFTFYVLLYNVYYLFELIAVQNVAANFLILINSLLWIICILYPLGLLTFKITKATNEIQKTGNLVHTLLKYTIDRQIKEELLHRKIKFTANGYFTLDNMFFKSVSKKWLILSTVITYMVILLQFQVGKSNTCPCNCTQSL</sequence>
<keyword evidence="5 8" id="KW-0472">Membrane</keyword>
<keyword evidence="3 8" id="KW-0812">Transmembrane</keyword>
<name>A0A833RRX9_9HYME</name>
<evidence type="ECO:0000256" key="1">
    <source>
        <dbReference type="ARBA" id="ARBA00004651"/>
    </source>
</evidence>
<dbReference type="AlphaFoldDB" id="A0A833RRX9"/>
<evidence type="ECO:0000256" key="8">
    <source>
        <dbReference type="RuleBase" id="RU363108"/>
    </source>
</evidence>
<dbReference type="PANTHER" id="PTHR21143">
    <property type="entry name" value="INVERTEBRATE GUSTATORY RECEPTOR"/>
    <property type="match status" value="1"/>
</dbReference>
<protein>
    <recommendedName>
        <fullName evidence="8">Gustatory receptor</fullName>
    </recommendedName>
</protein>
<feature type="transmembrane region" description="Helical" evidence="8">
    <location>
        <begin position="109"/>
        <end position="130"/>
    </location>
</feature>
<dbReference type="GO" id="GO:0007165">
    <property type="term" value="P:signal transduction"/>
    <property type="evidence" value="ECO:0007669"/>
    <property type="project" value="UniProtKB-KW"/>
</dbReference>
<evidence type="ECO:0000256" key="7">
    <source>
        <dbReference type="ARBA" id="ARBA00023224"/>
    </source>
</evidence>
<comment type="caution">
    <text evidence="9">The sequence shown here is derived from an EMBL/GenBank/DDBJ whole genome shotgun (WGS) entry which is preliminary data.</text>
</comment>
<evidence type="ECO:0000256" key="6">
    <source>
        <dbReference type="ARBA" id="ARBA00023170"/>
    </source>
</evidence>
<dbReference type="GO" id="GO:0005886">
    <property type="term" value="C:plasma membrane"/>
    <property type="evidence" value="ECO:0007669"/>
    <property type="project" value="UniProtKB-SubCell"/>
</dbReference>
<feature type="transmembrane region" description="Helical" evidence="8">
    <location>
        <begin position="279"/>
        <end position="303"/>
    </location>
</feature>
<comment type="subcellular location">
    <subcellularLocation>
        <location evidence="1 8">Cell membrane</location>
        <topology evidence="1 8">Multi-pass membrane protein</topology>
    </subcellularLocation>
</comment>
<dbReference type="InterPro" id="IPR013604">
    <property type="entry name" value="7TM_chemorcpt"/>
</dbReference>
<proteinExistence type="inferred from homology"/>
<dbReference type="PANTHER" id="PTHR21143:SF133">
    <property type="entry name" value="GUSTATORY AND PHEROMONE RECEPTOR 32A-RELATED"/>
    <property type="match status" value="1"/>
</dbReference>
<feature type="transmembrane region" description="Helical" evidence="8">
    <location>
        <begin position="315"/>
        <end position="337"/>
    </location>
</feature>
<evidence type="ECO:0000313" key="10">
    <source>
        <dbReference type="Proteomes" id="UP000655588"/>
    </source>
</evidence>
<comment type="similarity">
    <text evidence="8">Belongs to the insect chemoreceptor superfamily. Gustatory receptor (GR) family.</text>
</comment>
<dbReference type="GO" id="GO:0050909">
    <property type="term" value="P:sensory perception of taste"/>
    <property type="evidence" value="ECO:0007669"/>
    <property type="project" value="InterPro"/>
</dbReference>
<evidence type="ECO:0000256" key="3">
    <source>
        <dbReference type="ARBA" id="ARBA00022692"/>
    </source>
</evidence>
<keyword evidence="2 8" id="KW-1003">Cell membrane</keyword>
<gene>
    <name evidence="9" type="ORF">E2986_10722</name>
</gene>
<feature type="transmembrane region" description="Helical" evidence="8">
    <location>
        <begin position="396"/>
        <end position="414"/>
    </location>
</feature>
<dbReference type="Pfam" id="PF08395">
    <property type="entry name" value="7tm_7"/>
    <property type="match status" value="1"/>
</dbReference>
<keyword evidence="6 8" id="KW-0675">Receptor</keyword>
<reference evidence="9" key="1">
    <citation type="submission" date="2019-11" db="EMBL/GenBank/DDBJ databases">
        <title>The nuclear and mitochondrial genomes of Frieseomelitta varia - a highly eusocial stingless bee (Meliponini) with a permanently sterile worker caste.</title>
        <authorList>
            <person name="Freitas F.C.P."/>
            <person name="Lourenco A.P."/>
            <person name="Nunes F.M.F."/>
            <person name="Paschoal A.R."/>
            <person name="Abreu F.C.P."/>
            <person name="Barbin F.O."/>
            <person name="Bataglia L."/>
            <person name="Cardoso-Junior C.A.M."/>
            <person name="Cervoni M.S."/>
            <person name="Silva S.R."/>
            <person name="Dalarmi F."/>
            <person name="Del Lama M.A."/>
            <person name="Depintor T.S."/>
            <person name="Ferreira K.M."/>
            <person name="Goria P.S."/>
            <person name="Jaskot M.C."/>
            <person name="Lago D.C."/>
            <person name="Luna-Lucena D."/>
            <person name="Moda L.M."/>
            <person name="Nascimento L."/>
            <person name="Pedrino M."/>
            <person name="Rabico F.O."/>
            <person name="Sanches F.C."/>
            <person name="Santos D.E."/>
            <person name="Santos C.G."/>
            <person name="Vieira J."/>
            <person name="Lopes T.F."/>
            <person name="Barchuk A.R."/>
            <person name="Hartfelder K."/>
            <person name="Simoes Z.L.P."/>
            <person name="Bitondi M.M.G."/>
            <person name="Pinheiro D.G."/>
        </authorList>
    </citation>
    <scope>NUCLEOTIDE SEQUENCE</scope>
    <source>
        <strain evidence="9">USP_RPSP 00005682</strain>
        <tissue evidence="9">Whole individual</tissue>
    </source>
</reference>
<dbReference type="GO" id="GO:0007635">
    <property type="term" value="P:chemosensory behavior"/>
    <property type="evidence" value="ECO:0007669"/>
    <property type="project" value="TreeGrafter"/>
</dbReference>
<feature type="transmembrane region" description="Helical" evidence="8">
    <location>
        <begin position="163"/>
        <end position="183"/>
    </location>
</feature>
<evidence type="ECO:0000256" key="2">
    <source>
        <dbReference type="ARBA" id="ARBA00022475"/>
    </source>
</evidence>
<feature type="transmembrane region" description="Helical" evidence="8">
    <location>
        <begin position="75"/>
        <end position="97"/>
    </location>
</feature>
<organism evidence="9 10">
    <name type="scientific">Frieseomelitta varia</name>
    <dbReference type="NCBI Taxonomy" id="561572"/>
    <lineage>
        <taxon>Eukaryota</taxon>
        <taxon>Metazoa</taxon>
        <taxon>Ecdysozoa</taxon>
        <taxon>Arthropoda</taxon>
        <taxon>Hexapoda</taxon>
        <taxon>Insecta</taxon>
        <taxon>Pterygota</taxon>
        <taxon>Neoptera</taxon>
        <taxon>Endopterygota</taxon>
        <taxon>Hymenoptera</taxon>
        <taxon>Apocrita</taxon>
        <taxon>Aculeata</taxon>
        <taxon>Apoidea</taxon>
        <taxon>Anthophila</taxon>
        <taxon>Apidae</taxon>
        <taxon>Frieseomelitta</taxon>
    </lineage>
</organism>
<keyword evidence="10" id="KW-1185">Reference proteome</keyword>
<evidence type="ECO:0000256" key="5">
    <source>
        <dbReference type="ARBA" id="ARBA00023136"/>
    </source>
</evidence>
<dbReference type="GO" id="GO:0008049">
    <property type="term" value="P:male courtship behavior"/>
    <property type="evidence" value="ECO:0007669"/>
    <property type="project" value="TreeGrafter"/>
</dbReference>
<keyword evidence="7 8" id="KW-0807">Transducer</keyword>
<comment type="function">
    <text evidence="8">Gustatory receptor which mediates acceptance or avoidance behavior, depending on its substrates.</text>
</comment>
<feature type="transmembrane region" description="Helical" evidence="8">
    <location>
        <begin position="189"/>
        <end position="210"/>
    </location>
</feature>
<dbReference type="GO" id="GO:0030425">
    <property type="term" value="C:dendrite"/>
    <property type="evidence" value="ECO:0007669"/>
    <property type="project" value="TreeGrafter"/>
</dbReference>
<dbReference type="EMBL" id="WNWW01000870">
    <property type="protein sequence ID" value="KAF3421386.1"/>
    <property type="molecule type" value="Genomic_DNA"/>
</dbReference>
<dbReference type="Proteomes" id="UP000655588">
    <property type="component" value="Unassembled WGS sequence"/>
</dbReference>
<keyword evidence="4 8" id="KW-1133">Transmembrane helix</keyword>
<evidence type="ECO:0000256" key="4">
    <source>
        <dbReference type="ARBA" id="ARBA00022989"/>
    </source>
</evidence>